<dbReference type="OrthoDB" id="10277256at2759"/>
<dbReference type="GO" id="GO:0003700">
    <property type="term" value="F:DNA-binding transcription factor activity"/>
    <property type="evidence" value="ECO:0007669"/>
    <property type="project" value="InterPro"/>
</dbReference>
<dbReference type="Proteomes" id="UP000031186">
    <property type="component" value="Unassembled WGS sequence"/>
</dbReference>
<comment type="caution">
    <text evidence="3">The sequence shown here is derived from an EMBL/GenBank/DDBJ whole genome shotgun (WGS) entry which is preliminary data.</text>
</comment>
<feature type="region of interest" description="Disordered" evidence="1">
    <location>
        <begin position="1"/>
        <end position="40"/>
    </location>
</feature>
<feature type="compositionally biased region" description="Basic residues" evidence="1">
    <location>
        <begin position="18"/>
        <end position="33"/>
    </location>
</feature>
<accession>A0A0B4EMY2</accession>
<dbReference type="VEuPathDB" id="FungiDB:MAN_10529"/>
<evidence type="ECO:0000313" key="4">
    <source>
        <dbReference type="Proteomes" id="UP000031186"/>
    </source>
</evidence>
<feature type="compositionally biased region" description="Basic and acidic residues" evidence="1">
    <location>
        <begin position="7"/>
        <end position="17"/>
    </location>
</feature>
<dbReference type="AlphaFoldDB" id="A0A0B4EMY2"/>
<dbReference type="CDD" id="cd14686">
    <property type="entry name" value="bZIP"/>
    <property type="match status" value="1"/>
</dbReference>
<evidence type="ECO:0000313" key="3">
    <source>
        <dbReference type="EMBL" id="KID59588.1"/>
    </source>
</evidence>
<sequence>MSASESKVAELERAQKLRREKNRIAQQKHREKRKKDIEKKTKDVAKMMTILQKVKLAVTLNDIGQIKELVKSPTIPLPVESSSVSTSREKTPYIDVEELFPAADDSSSSQPSVEVEATSTVENAVVEQELAQPSYPKDDSSSLITQNSLDTQPSLSAQSSLGTQSNLGTQNGLATQSFFQPTMDPFFWNMANMFPSFQMPYFDTQSPLHLLPPIAMPNPWETPWEGYPAIMAGM</sequence>
<proteinExistence type="predicted"/>
<feature type="non-terminal residue" evidence="3">
    <location>
        <position position="1"/>
    </location>
</feature>
<name>A0A0B4EMY2_METAF</name>
<keyword evidence="4" id="KW-1185">Reference proteome</keyword>
<protein>
    <recommendedName>
        <fullName evidence="2">BZIP domain-containing protein</fullName>
    </recommendedName>
</protein>
<organism evidence="3 4">
    <name type="scientific">Metarhizium anisopliae (strain ARSEF 549)</name>
    <dbReference type="NCBI Taxonomy" id="3151832"/>
    <lineage>
        <taxon>Eukaryota</taxon>
        <taxon>Fungi</taxon>
        <taxon>Dikarya</taxon>
        <taxon>Ascomycota</taxon>
        <taxon>Pezizomycotina</taxon>
        <taxon>Sordariomycetes</taxon>
        <taxon>Hypocreomycetidae</taxon>
        <taxon>Hypocreales</taxon>
        <taxon>Clavicipitaceae</taxon>
        <taxon>Metarhizium</taxon>
    </lineage>
</organism>
<dbReference type="EMBL" id="AZNF01000026">
    <property type="protein sequence ID" value="KID59588.1"/>
    <property type="molecule type" value="Genomic_DNA"/>
</dbReference>
<evidence type="ECO:0000256" key="1">
    <source>
        <dbReference type="SAM" id="MobiDB-lite"/>
    </source>
</evidence>
<dbReference type="PROSITE" id="PS00036">
    <property type="entry name" value="BZIP_BASIC"/>
    <property type="match status" value="1"/>
</dbReference>
<gene>
    <name evidence="3" type="ORF">MAN_10529</name>
</gene>
<evidence type="ECO:0000259" key="2">
    <source>
        <dbReference type="PROSITE" id="PS00036"/>
    </source>
</evidence>
<dbReference type="InterPro" id="IPR004827">
    <property type="entry name" value="bZIP"/>
</dbReference>
<reference evidence="3 4" key="1">
    <citation type="journal article" date="2014" name="Proc. Natl. Acad. Sci. U.S.A.">
        <title>Trajectory and genomic determinants of fungal-pathogen speciation and host adaptation.</title>
        <authorList>
            <person name="Hu X."/>
            <person name="Xiao G."/>
            <person name="Zheng P."/>
            <person name="Shang Y."/>
            <person name="Su Y."/>
            <person name="Zhang X."/>
            <person name="Liu X."/>
            <person name="Zhan S."/>
            <person name="St Leger R.J."/>
            <person name="Wang C."/>
        </authorList>
    </citation>
    <scope>NUCLEOTIDE SEQUENCE [LARGE SCALE GENOMIC DNA]</scope>
    <source>
        <strain evidence="3 4">ARSEF 549</strain>
    </source>
</reference>
<feature type="domain" description="BZIP" evidence="2">
    <location>
        <begin position="18"/>
        <end position="32"/>
    </location>
</feature>
<dbReference type="HOGENOM" id="CLU_1378439_0_0_1"/>